<dbReference type="Proteomes" id="UP000321479">
    <property type="component" value="Chromosome"/>
</dbReference>
<dbReference type="KEGG" id="mgin:FRZ54_00780"/>
<accession>A0A5B8UQ90</accession>
<keyword evidence="1" id="KW-0812">Transmembrane</keyword>
<keyword evidence="1" id="KW-0472">Membrane</keyword>
<keyword evidence="1" id="KW-1133">Transmembrane helix</keyword>
<evidence type="ECO:0000256" key="1">
    <source>
        <dbReference type="SAM" id="Phobius"/>
    </source>
</evidence>
<reference evidence="2 3" key="1">
    <citation type="journal article" date="2017" name="Curr. Microbiol.">
        <title>Mucilaginibacter ginsenosidivorans sp. nov., Isolated from Soil of Ginseng Field.</title>
        <authorList>
            <person name="Kim M.M."/>
            <person name="Siddiqi M.Z."/>
            <person name="Im W.T."/>
        </authorList>
    </citation>
    <scope>NUCLEOTIDE SEQUENCE [LARGE SCALE GENOMIC DNA]</scope>
    <source>
        <strain evidence="2 3">Gsoil 3017</strain>
    </source>
</reference>
<gene>
    <name evidence="2" type="ORF">FRZ54_00780</name>
</gene>
<feature type="transmembrane region" description="Helical" evidence="1">
    <location>
        <begin position="7"/>
        <end position="23"/>
    </location>
</feature>
<evidence type="ECO:0000313" key="2">
    <source>
        <dbReference type="EMBL" id="QEC61174.1"/>
    </source>
</evidence>
<dbReference type="RefSeq" id="WP_147029753.1">
    <property type="nucleotide sequence ID" value="NZ_CP042436.1"/>
</dbReference>
<dbReference type="OrthoDB" id="799856at2"/>
<name>A0A5B8UQ90_9SPHI</name>
<keyword evidence="3" id="KW-1185">Reference proteome</keyword>
<organism evidence="2 3">
    <name type="scientific">Mucilaginibacter ginsenosidivorans</name>
    <dbReference type="NCBI Taxonomy" id="398053"/>
    <lineage>
        <taxon>Bacteria</taxon>
        <taxon>Pseudomonadati</taxon>
        <taxon>Bacteroidota</taxon>
        <taxon>Sphingobacteriia</taxon>
        <taxon>Sphingobacteriales</taxon>
        <taxon>Sphingobacteriaceae</taxon>
        <taxon>Mucilaginibacter</taxon>
    </lineage>
</organism>
<protein>
    <submittedName>
        <fullName evidence="2">Uncharacterized protein</fullName>
    </submittedName>
</protein>
<proteinExistence type="predicted"/>
<feature type="transmembrane region" description="Helical" evidence="1">
    <location>
        <begin position="29"/>
        <end position="49"/>
    </location>
</feature>
<sequence>MSRTSLIIADTLFVIVLAVSYQRGDLQEYPVILVPLLIAAFATCVIRHVNYYHITKKIF</sequence>
<evidence type="ECO:0000313" key="3">
    <source>
        <dbReference type="Proteomes" id="UP000321479"/>
    </source>
</evidence>
<dbReference type="EMBL" id="CP042436">
    <property type="protein sequence ID" value="QEC61174.1"/>
    <property type="molecule type" value="Genomic_DNA"/>
</dbReference>
<dbReference type="AlphaFoldDB" id="A0A5B8UQ90"/>